<keyword evidence="4" id="KW-0520">NAD</keyword>
<gene>
    <name evidence="8" type="ORF">AW171_hschr31681</name>
</gene>
<dbReference type="InterPro" id="IPR036291">
    <property type="entry name" value="NAD(P)-bd_dom_sf"/>
</dbReference>
<dbReference type="Gene3D" id="3.30.160.110">
    <property type="entry name" value="Siroheme synthase, domain 2"/>
    <property type="match status" value="1"/>
</dbReference>
<evidence type="ECO:0000313" key="8">
    <source>
        <dbReference type="EMBL" id="AMD19828.1"/>
    </source>
</evidence>
<sequence length="270" mass="30134">MLSLQLAHQLVNKHVLLVGCGNVGMTRVLKLIPTGCKLTIVSPSYEKELNEFLPKSSDGSNVELPEDFINHDWTPEIGQIYRLLHREFQDSDIKLHRFEIVLTCIPNETLSTHIYKLCKLGDGAGVLCNVADVPTRCDFYFGSNCLLGNNGLQVMISSNGVSPTLTTLLKQDIVDKYGDLDWDEMCRRLGNLRAKVRELSSQMTGTSKAEVIKYRMEWVKKVTSTFGISGCSKMNVDKLCSLFETMALQGPGKTSLDFPETLKDDYTSLA</sequence>
<evidence type="ECO:0000256" key="1">
    <source>
        <dbReference type="ARBA" id="ARBA00005010"/>
    </source>
</evidence>
<evidence type="ECO:0000313" key="9">
    <source>
        <dbReference type="Proteomes" id="UP000243052"/>
    </source>
</evidence>
<dbReference type="SUPFAM" id="SSF75615">
    <property type="entry name" value="Siroheme synthase middle domains-like"/>
    <property type="match status" value="1"/>
</dbReference>
<dbReference type="Pfam" id="PF13241">
    <property type="entry name" value="NAD_binding_7"/>
    <property type="match status" value="1"/>
</dbReference>
<evidence type="ECO:0000256" key="5">
    <source>
        <dbReference type="ARBA" id="ARBA00023244"/>
    </source>
</evidence>
<dbReference type="GO" id="GO:0043115">
    <property type="term" value="F:precorrin-2 dehydrogenase activity"/>
    <property type="evidence" value="ECO:0007669"/>
    <property type="project" value="UniProtKB-EC"/>
</dbReference>
<dbReference type="SUPFAM" id="SSF51735">
    <property type="entry name" value="NAD(P)-binding Rossmann-fold domains"/>
    <property type="match status" value="1"/>
</dbReference>
<dbReference type="InterPro" id="IPR028162">
    <property type="entry name" value="Met8_C"/>
</dbReference>
<dbReference type="Gene3D" id="3.40.50.720">
    <property type="entry name" value="NAD(P)-binding Rossmann-like Domain"/>
    <property type="match status" value="1"/>
</dbReference>
<dbReference type="Proteomes" id="UP000243052">
    <property type="component" value="Chromosome iii"/>
</dbReference>
<dbReference type="PANTHER" id="PTHR35330:SF1">
    <property type="entry name" value="SIROHEME BIOSYNTHESIS PROTEIN MET8"/>
    <property type="match status" value="1"/>
</dbReference>
<keyword evidence="3" id="KW-0560">Oxidoreductase</keyword>
<dbReference type="UniPathway" id="UPA00262">
    <property type="reaction ID" value="UER00222"/>
</dbReference>
<evidence type="ECO:0000256" key="4">
    <source>
        <dbReference type="ARBA" id="ARBA00023027"/>
    </source>
</evidence>
<dbReference type="InterPro" id="IPR028161">
    <property type="entry name" value="Met8-like"/>
</dbReference>
<feature type="domain" description="Siroheme synthase central" evidence="7">
    <location>
        <begin position="150"/>
        <end position="175"/>
    </location>
</feature>
<dbReference type="EMBL" id="CP014243">
    <property type="protein sequence ID" value="AMD19828.1"/>
    <property type="molecule type" value="Genomic_DNA"/>
</dbReference>
<dbReference type="Pfam" id="PF14823">
    <property type="entry name" value="Sirohm_synth_C"/>
    <property type="match status" value="1"/>
</dbReference>
<dbReference type="Gene3D" id="1.10.3280.10">
    <property type="entry name" value="Siroheme synthase, domain 3"/>
    <property type="match status" value="1"/>
</dbReference>
<dbReference type="OrthoDB" id="1721126at2759"/>
<protein>
    <recommendedName>
        <fullName evidence="2">precorrin-2 dehydrogenase</fullName>
        <ecNumber evidence="2">1.3.1.76</ecNumber>
    </recommendedName>
</protein>
<dbReference type="AlphaFoldDB" id="A0A109UYF0"/>
<evidence type="ECO:0000259" key="6">
    <source>
        <dbReference type="Pfam" id="PF14823"/>
    </source>
</evidence>
<dbReference type="GeneID" id="28723045"/>
<comment type="pathway">
    <text evidence="1">Porphyrin-containing compound metabolism; siroheme biosynthesis; sirohydrochlorin from precorrin-2: step 1/1.</text>
</comment>
<dbReference type="STRING" id="45286.A0A109UYF0"/>
<keyword evidence="5" id="KW-0627">Porphyrin biosynthesis</keyword>
<dbReference type="RefSeq" id="XP_017986824.1">
    <property type="nucleotide sequence ID" value="XM_018131288.1"/>
</dbReference>
<dbReference type="GO" id="GO:0019354">
    <property type="term" value="P:siroheme biosynthetic process"/>
    <property type="evidence" value="ECO:0007669"/>
    <property type="project" value="UniProtKB-UniPathway"/>
</dbReference>
<reference evidence="8 9" key="1">
    <citation type="submission" date="2016-01" db="EMBL/GenBank/DDBJ databases">
        <title>Genome sequence of the yeast Holleya sinecauda.</title>
        <authorList>
            <person name="Dietrich F.S."/>
        </authorList>
    </citation>
    <scope>NUCLEOTIDE SEQUENCE [LARGE SCALE GENOMIC DNA]</scope>
    <source>
        <strain evidence="8 9">ATCC 58844</strain>
    </source>
</reference>
<evidence type="ECO:0000259" key="7">
    <source>
        <dbReference type="Pfam" id="PF14824"/>
    </source>
</evidence>
<evidence type="ECO:0000256" key="2">
    <source>
        <dbReference type="ARBA" id="ARBA00012400"/>
    </source>
</evidence>
<evidence type="ECO:0000256" key="3">
    <source>
        <dbReference type="ARBA" id="ARBA00023002"/>
    </source>
</evidence>
<feature type="domain" description="Siroheme biosynthesis protein Met8 C-terminal" evidence="6">
    <location>
        <begin position="187"/>
        <end position="246"/>
    </location>
</feature>
<organism evidence="8 9">
    <name type="scientific">Eremothecium sinecaudum</name>
    <dbReference type="NCBI Taxonomy" id="45286"/>
    <lineage>
        <taxon>Eukaryota</taxon>
        <taxon>Fungi</taxon>
        <taxon>Dikarya</taxon>
        <taxon>Ascomycota</taxon>
        <taxon>Saccharomycotina</taxon>
        <taxon>Saccharomycetes</taxon>
        <taxon>Saccharomycetales</taxon>
        <taxon>Saccharomycetaceae</taxon>
        <taxon>Eremothecium</taxon>
    </lineage>
</organism>
<dbReference type="InterPro" id="IPR028281">
    <property type="entry name" value="Sirohaem_synthase_central"/>
</dbReference>
<keyword evidence="9" id="KW-1185">Reference proteome</keyword>
<dbReference type="EC" id="1.3.1.76" evidence="2"/>
<dbReference type="Pfam" id="PF14824">
    <property type="entry name" value="Sirohm_synth_M"/>
    <property type="match status" value="1"/>
</dbReference>
<dbReference type="PANTHER" id="PTHR35330">
    <property type="entry name" value="SIROHEME BIOSYNTHESIS PROTEIN MET8"/>
    <property type="match status" value="1"/>
</dbReference>
<accession>A0A109UYF0</accession>
<dbReference type="GO" id="GO:0004325">
    <property type="term" value="F:ferrochelatase activity"/>
    <property type="evidence" value="ECO:0007669"/>
    <property type="project" value="InterPro"/>
</dbReference>
<name>A0A109UYF0_9SACH</name>
<proteinExistence type="predicted"/>